<evidence type="ECO:0008006" key="4">
    <source>
        <dbReference type="Google" id="ProtNLM"/>
    </source>
</evidence>
<protein>
    <recommendedName>
        <fullName evidence="4">Transposase</fullName>
    </recommendedName>
</protein>
<accession>A0AAJ1QQP6</accession>
<proteinExistence type="predicted"/>
<dbReference type="Gene3D" id="1.10.10.60">
    <property type="entry name" value="Homeodomain-like"/>
    <property type="match status" value="1"/>
</dbReference>
<comment type="caution">
    <text evidence="2">The sequence shown here is derived from an EMBL/GenBank/DDBJ whole genome shotgun (WGS) entry which is preliminary data.</text>
</comment>
<dbReference type="RefSeq" id="WP_289350557.1">
    <property type="nucleotide sequence ID" value="NZ_JAUCFI010000003.1"/>
</dbReference>
<evidence type="ECO:0000313" key="2">
    <source>
        <dbReference type="EMBL" id="MDM5285662.1"/>
    </source>
</evidence>
<dbReference type="EMBL" id="JAUCFI010000003">
    <property type="protein sequence ID" value="MDM5285662.1"/>
    <property type="molecule type" value="Genomic_DNA"/>
</dbReference>
<dbReference type="InterPro" id="IPR009057">
    <property type="entry name" value="Homeodomain-like_sf"/>
</dbReference>
<dbReference type="SUPFAM" id="SSF46689">
    <property type="entry name" value="Homeodomain-like"/>
    <property type="match status" value="1"/>
</dbReference>
<sequence length="92" mass="10783">MKRIDGVQKEYMIRFAEMDGVDINTAADIFGLRPRTLRDWVRRAEKKQVPDTHSEHPSNITHEQRISTLEGKISTLERKISSLTRLPKIRIR</sequence>
<feature type="coiled-coil region" evidence="1">
    <location>
        <begin position="59"/>
        <end position="86"/>
    </location>
</feature>
<organism evidence="2 3">
    <name type="scientific">Peribacillus frigoritolerans</name>
    <dbReference type="NCBI Taxonomy" id="450367"/>
    <lineage>
        <taxon>Bacteria</taxon>
        <taxon>Bacillati</taxon>
        <taxon>Bacillota</taxon>
        <taxon>Bacilli</taxon>
        <taxon>Bacillales</taxon>
        <taxon>Bacillaceae</taxon>
        <taxon>Peribacillus</taxon>
    </lineage>
</organism>
<keyword evidence="1" id="KW-0175">Coiled coil</keyword>
<dbReference type="Proteomes" id="UP001238973">
    <property type="component" value="Unassembled WGS sequence"/>
</dbReference>
<dbReference type="AlphaFoldDB" id="A0AAJ1QQP6"/>
<evidence type="ECO:0000313" key="3">
    <source>
        <dbReference type="Proteomes" id="UP001238973"/>
    </source>
</evidence>
<gene>
    <name evidence="2" type="ORF">QUF85_20500</name>
</gene>
<name>A0AAJ1QQP6_9BACI</name>
<evidence type="ECO:0000256" key="1">
    <source>
        <dbReference type="SAM" id="Coils"/>
    </source>
</evidence>
<reference evidence="2" key="1">
    <citation type="submission" date="2023-06" db="EMBL/GenBank/DDBJ databases">
        <title>Comparative genomics of Bacillaceae isolates and their secondary metabolite potential.</title>
        <authorList>
            <person name="Song L."/>
            <person name="Nielsen L.J."/>
            <person name="Mohite O."/>
            <person name="Xu X."/>
            <person name="Weber T."/>
            <person name="Kovacs A.T."/>
        </authorList>
    </citation>
    <scope>NUCLEOTIDE SEQUENCE</scope>
    <source>
        <strain evidence="2">G1S1</strain>
    </source>
</reference>